<sequence length="197" mass="21750">MSLLIAMISFSLAMSISPGPVNMVIVSSGASYGVRKTFSFVSGATIGFTLLLLFIGLGFYKVIDLYPSILKYLAVAGSLFIIYMGYLLASSKPELDIKKEKLPTFIQGFLLQWLNPKAWIACVAGVSLFSVPNDNGVFLTFSFIYFVVCYLALFSWSVLGNKVTIFLNSEFRLKVFNLLMGGLLIVTACFLLYSQFI</sequence>
<dbReference type="RefSeq" id="WP_033084493.1">
    <property type="nucleotide sequence ID" value="NZ_JQEC01000072.1"/>
</dbReference>
<feature type="transmembrane region" description="Helical" evidence="6">
    <location>
        <begin position="109"/>
        <end position="129"/>
    </location>
</feature>
<keyword evidence="2" id="KW-1003">Cell membrane</keyword>
<evidence type="ECO:0000256" key="3">
    <source>
        <dbReference type="ARBA" id="ARBA00022692"/>
    </source>
</evidence>
<dbReference type="Pfam" id="PF01810">
    <property type="entry name" value="LysE"/>
    <property type="match status" value="1"/>
</dbReference>
<dbReference type="GO" id="GO:0015171">
    <property type="term" value="F:amino acid transmembrane transporter activity"/>
    <property type="evidence" value="ECO:0007669"/>
    <property type="project" value="TreeGrafter"/>
</dbReference>
<evidence type="ECO:0000313" key="7">
    <source>
        <dbReference type="EMBL" id="KGJ87439.1"/>
    </source>
</evidence>
<dbReference type="Proteomes" id="UP000029868">
    <property type="component" value="Unassembled WGS sequence"/>
</dbReference>
<name>A0A099K9N4_COLPS</name>
<feature type="transmembrane region" description="Helical" evidence="6">
    <location>
        <begin position="39"/>
        <end position="60"/>
    </location>
</feature>
<evidence type="ECO:0000256" key="1">
    <source>
        <dbReference type="ARBA" id="ARBA00004651"/>
    </source>
</evidence>
<dbReference type="GO" id="GO:0033228">
    <property type="term" value="P:cysteine export across plasma membrane"/>
    <property type="evidence" value="ECO:0007669"/>
    <property type="project" value="TreeGrafter"/>
</dbReference>
<reference evidence="7 8" key="1">
    <citation type="submission" date="2014-08" db="EMBL/GenBank/DDBJ databases">
        <title>Genomic and Phenotypic Diversity of Colwellia psychrerythraea strains from Disparate Marine Basins.</title>
        <authorList>
            <person name="Techtmann S.M."/>
            <person name="Stelling S.C."/>
            <person name="Utturkar S.M."/>
            <person name="Alshibli N."/>
            <person name="Harris A."/>
            <person name="Brown S.D."/>
            <person name="Hazen T.C."/>
        </authorList>
    </citation>
    <scope>NUCLEOTIDE SEQUENCE [LARGE SCALE GENOMIC DNA]</scope>
    <source>
        <strain evidence="7 8">GAB14E</strain>
    </source>
</reference>
<evidence type="ECO:0000256" key="5">
    <source>
        <dbReference type="ARBA" id="ARBA00023136"/>
    </source>
</evidence>
<dbReference type="PANTHER" id="PTHR30086">
    <property type="entry name" value="ARGININE EXPORTER PROTEIN ARGO"/>
    <property type="match status" value="1"/>
</dbReference>
<dbReference type="InterPro" id="IPR001123">
    <property type="entry name" value="LeuE-type"/>
</dbReference>
<feature type="transmembrane region" description="Helical" evidence="6">
    <location>
        <begin position="136"/>
        <end position="159"/>
    </location>
</feature>
<organism evidence="7 8">
    <name type="scientific">Colwellia psychrerythraea</name>
    <name type="common">Vibrio psychroerythus</name>
    <dbReference type="NCBI Taxonomy" id="28229"/>
    <lineage>
        <taxon>Bacteria</taxon>
        <taxon>Pseudomonadati</taxon>
        <taxon>Pseudomonadota</taxon>
        <taxon>Gammaproteobacteria</taxon>
        <taxon>Alteromonadales</taxon>
        <taxon>Colwelliaceae</taxon>
        <taxon>Colwellia</taxon>
    </lineage>
</organism>
<feature type="transmembrane region" description="Helical" evidence="6">
    <location>
        <begin position="171"/>
        <end position="193"/>
    </location>
</feature>
<keyword evidence="5 6" id="KW-0472">Membrane</keyword>
<keyword evidence="3 6" id="KW-0812">Transmembrane</keyword>
<dbReference type="EMBL" id="JQEC01000072">
    <property type="protein sequence ID" value="KGJ87439.1"/>
    <property type="molecule type" value="Genomic_DNA"/>
</dbReference>
<protein>
    <submittedName>
        <fullName evidence="7">Lysine exporter protein (LYSE/YGGA)</fullName>
    </submittedName>
</protein>
<keyword evidence="4 6" id="KW-1133">Transmembrane helix</keyword>
<accession>A0A099K9N4</accession>
<evidence type="ECO:0000256" key="6">
    <source>
        <dbReference type="SAM" id="Phobius"/>
    </source>
</evidence>
<dbReference type="AlphaFoldDB" id="A0A099K9N4"/>
<comment type="caution">
    <text evidence="7">The sequence shown here is derived from an EMBL/GenBank/DDBJ whole genome shotgun (WGS) entry which is preliminary data.</text>
</comment>
<proteinExistence type="predicted"/>
<gene>
    <name evidence="7" type="ORF">GAB14E_4594</name>
</gene>
<dbReference type="PANTHER" id="PTHR30086:SF20">
    <property type="entry name" value="ARGININE EXPORTER PROTEIN ARGO-RELATED"/>
    <property type="match status" value="1"/>
</dbReference>
<feature type="transmembrane region" description="Helical" evidence="6">
    <location>
        <begin position="72"/>
        <end position="89"/>
    </location>
</feature>
<evidence type="ECO:0000256" key="2">
    <source>
        <dbReference type="ARBA" id="ARBA00022475"/>
    </source>
</evidence>
<evidence type="ECO:0000256" key="4">
    <source>
        <dbReference type="ARBA" id="ARBA00022989"/>
    </source>
</evidence>
<dbReference type="GO" id="GO:0005886">
    <property type="term" value="C:plasma membrane"/>
    <property type="evidence" value="ECO:0007669"/>
    <property type="project" value="UniProtKB-SubCell"/>
</dbReference>
<comment type="subcellular location">
    <subcellularLocation>
        <location evidence="1">Cell membrane</location>
        <topology evidence="1">Multi-pass membrane protein</topology>
    </subcellularLocation>
</comment>
<evidence type="ECO:0000313" key="8">
    <source>
        <dbReference type="Proteomes" id="UP000029868"/>
    </source>
</evidence>
<dbReference type="OrthoDB" id="9812084at2"/>
<dbReference type="PATRIC" id="fig|28229.3.peg.4577"/>